<organism evidence="2 3">
    <name type="scientific">Pseudomonas petrae</name>
    <dbReference type="NCBI Taxonomy" id="2912190"/>
    <lineage>
        <taxon>Bacteria</taxon>
        <taxon>Pseudomonadati</taxon>
        <taxon>Pseudomonadota</taxon>
        <taxon>Gammaproteobacteria</taxon>
        <taxon>Pseudomonadales</taxon>
        <taxon>Pseudomonadaceae</taxon>
        <taxon>Pseudomonas</taxon>
    </lineage>
</organism>
<evidence type="ECO:0000256" key="1">
    <source>
        <dbReference type="SAM" id="MobiDB-lite"/>
    </source>
</evidence>
<feature type="compositionally biased region" description="Polar residues" evidence="1">
    <location>
        <begin position="115"/>
        <end position="124"/>
    </location>
</feature>
<feature type="compositionally biased region" description="Basic and acidic residues" evidence="1">
    <location>
        <begin position="147"/>
        <end position="158"/>
    </location>
</feature>
<proteinExistence type="predicted"/>
<keyword evidence="3" id="KW-1185">Reference proteome</keyword>
<dbReference type="SUPFAM" id="SSF46785">
    <property type="entry name" value="Winged helix' DNA-binding domain"/>
    <property type="match status" value="1"/>
</dbReference>
<dbReference type="EMBL" id="JAKJXH010000001">
    <property type="protein sequence ID" value="MCF7540605.1"/>
    <property type="molecule type" value="Genomic_DNA"/>
</dbReference>
<evidence type="ECO:0000313" key="3">
    <source>
        <dbReference type="Proteomes" id="UP001162905"/>
    </source>
</evidence>
<reference evidence="2" key="1">
    <citation type="submission" date="2022-01" db="EMBL/GenBank/DDBJ databases">
        <title>Pseudomonas sp. nov. isolated from Antarctic regolith.</title>
        <authorList>
            <person name="Novakova D."/>
            <person name="Sedlar K."/>
        </authorList>
    </citation>
    <scope>NUCLEOTIDE SEQUENCE</scope>
    <source>
        <strain evidence="2">P2647</strain>
    </source>
</reference>
<dbReference type="RefSeq" id="WP_237249939.1">
    <property type="nucleotide sequence ID" value="NZ_JAKJXH010000001.1"/>
</dbReference>
<feature type="compositionally biased region" description="Basic and acidic residues" evidence="1">
    <location>
        <begin position="98"/>
        <end position="110"/>
    </location>
</feature>
<dbReference type="Gene3D" id="1.10.10.10">
    <property type="entry name" value="Winged helix-like DNA-binding domain superfamily/Winged helix DNA-binding domain"/>
    <property type="match status" value="1"/>
</dbReference>
<comment type="caution">
    <text evidence="2">The sequence shown here is derived from an EMBL/GenBank/DDBJ whole genome shotgun (WGS) entry which is preliminary data.</text>
</comment>
<dbReference type="Proteomes" id="UP001162905">
    <property type="component" value="Unassembled WGS sequence"/>
</dbReference>
<name>A0ABS9HYG3_9PSED</name>
<feature type="compositionally biased region" description="Polar residues" evidence="1">
    <location>
        <begin position="134"/>
        <end position="145"/>
    </location>
</feature>
<accession>A0ABS9HYG3</accession>
<protein>
    <submittedName>
        <fullName evidence="2">Helix-turn-helix domain-containing protein</fullName>
    </submittedName>
</protein>
<evidence type="ECO:0000313" key="2">
    <source>
        <dbReference type="EMBL" id="MCF7540605.1"/>
    </source>
</evidence>
<gene>
    <name evidence="2" type="ORF">L4G47_00015</name>
</gene>
<dbReference type="InterPro" id="IPR036388">
    <property type="entry name" value="WH-like_DNA-bd_sf"/>
</dbReference>
<sequence length="275" mass="29815">MSIQSMVWALEQRDIQDSSCRHVLLCLANYAGSDGRGAFPSALTLANDTGLSERTVRYKLDALEDAGLIQRGNQAIAAAYIDRHDRRPVVYDMVEKRGAAGAPRSERGANEDATGCNSQQNGVQIKTERGAESAPNTSSIRQLSVNKPKERADKSAADDGTIRTVKFDPLTAKPENVSERSWADYCEMRKSIRAPLTAGACKIAAKQLANHSDPDAVLDKSTMSSWRGLFPESVLPGTSAKNGKPSRHTGFDQIDYAEGLELDDQGNYRIAGNGQ</sequence>
<dbReference type="InterPro" id="IPR036390">
    <property type="entry name" value="WH_DNA-bd_sf"/>
</dbReference>
<dbReference type="Pfam" id="PF13730">
    <property type="entry name" value="HTH_36"/>
    <property type="match status" value="1"/>
</dbReference>
<feature type="region of interest" description="Disordered" evidence="1">
    <location>
        <begin position="98"/>
        <end position="158"/>
    </location>
</feature>